<evidence type="ECO:0000256" key="4">
    <source>
        <dbReference type="ARBA" id="ARBA00022825"/>
    </source>
</evidence>
<keyword evidence="5" id="KW-1133">Transmembrane helix</keyword>
<dbReference type="InterPro" id="IPR002142">
    <property type="entry name" value="Peptidase_S49"/>
</dbReference>
<keyword evidence="8" id="KW-1185">Reference proteome</keyword>
<sequence>MRTNLIISSELIMTNDHSSNSTSDSQALLNQIIIDYMKEEKRKRRWKWFMRVIYLLIIAYIVYYVSKGTNEDMGTNIKPHVGIVDITGEMSETKANADDFAKGLDSAYKNAGLKALIIRINSPGGSPVQAEYMYNMIKFYQKKYPNIKIYSVCVDACASAAYYVAVGTESIYASPASMVGSIGVLYNGFGFVDLINKVGVTRRLQTSGVNKSFLDPFSPETDFAKQKLQVMLDQVHQQFINRVKEGRGSRLHIDDETFSGLFWTGEQALTIGLIDGFASSGQLAREVIKVPDVIDYTRKQNLFDRVSKNLGTALADELPLSFGVKQGFK</sequence>
<comment type="similarity">
    <text evidence="1">Belongs to the peptidase S49 family.</text>
</comment>
<evidence type="ECO:0000256" key="1">
    <source>
        <dbReference type="ARBA" id="ARBA00008683"/>
    </source>
</evidence>
<proteinExistence type="inferred from homology"/>
<evidence type="ECO:0000259" key="6">
    <source>
        <dbReference type="Pfam" id="PF01343"/>
    </source>
</evidence>
<evidence type="ECO:0000313" key="8">
    <source>
        <dbReference type="Proteomes" id="UP000054693"/>
    </source>
</evidence>
<dbReference type="PATRIC" id="fig|40335.7.peg.1427"/>
<feature type="transmembrane region" description="Helical" evidence="5">
    <location>
        <begin position="48"/>
        <end position="66"/>
    </location>
</feature>
<accession>A0A0W0ZWW5</accession>
<dbReference type="PANTHER" id="PTHR42987:SF8">
    <property type="entry name" value="PROTEINASE"/>
    <property type="match status" value="1"/>
</dbReference>
<organism evidence="7 8">
    <name type="scientific">Legionella tucsonensis</name>
    <dbReference type="NCBI Taxonomy" id="40335"/>
    <lineage>
        <taxon>Bacteria</taxon>
        <taxon>Pseudomonadati</taxon>
        <taxon>Pseudomonadota</taxon>
        <taxon>Gammaproteobacteria</taxon>
        <taxon>Legionellales</taxon>
        <taxon>Legionellaceae</taxon>
        <taxon>Legionella</taxon>
    </lineage>
</organism>
<reference evidence="7 8" key="1">
    <citation type="submission" date="2015-11" db="EMBL/GenBank/DDBJ databases">
        <title>Genomic analysis of 38 Legionella species identifies large and diverse effector repertoires.</title>
        <authorList>
            <person name="Burstein D."/>
            <person name="Amaro F."/>
            <person name="Zusman T."/>
            <person name="Lifshitz Z."/>
            <person name="Cohen O."/>
            <person name="Gilbert J.A."/>
            <person name="Pupko T."/>
            <person name="Shuman H.A."/>
            <person name="Segal G."/>
        </authorList>
    </citation>
    <scope>NUCLEOTIDE SEQUENCE [LARGE SCALE GENOMIC DNA]</scope>
    <source>
        <strain evidence="7 8">ATCC 49180</strain>
    </source>
</reference>
<name>A0A0W0ZWW5_9GAMM</name>
<dbReference type="AlphaFoldDB" id="A0A0W0ZWW5"/>
<dbReference type="InterPro" id="IPR047272">
    <property type="entry name" value="S49_SppA_C"/>
</dbReference>
<keyword evidence="3" id="KW-0378">Hydrolase</keyword>
<feature type="domain" description="Peptidase S49" evidence="6">
    <location>
        <begin position="146"/>
        <end position="285"/>
    </location>
</feature>
<evidence type="ECO:0000313" key="7">
    <source>
        <dbReference type="EMBL" id="KTD73494.1"/>
    </source>
</evidence>
<dbReference type="PANTHER" id="PTHR42987">
    <property type="entry name" value="PEPTIDASE S49"/>
    <property type="match status" value="1"/>
</dbReference>
<keyword evidence="2" id="KW-0645">Protease</keyword>
<dbReference type="Gene3D" id="3.90.226.10">
    <property type="entry name" value="2-enoyl-CoA Hydratase, Chain A, domain 1"/>
    <property type="match status" value="1"/>
</dbReference>
<dbReference type="Pfam" id="PF01343">
    <property type="entry name" value="Peptidase_S49"/>
    <property type="match status" value="1"/>
</dbReference>
<dbReference type="EMBL" id="LNZA01000001">
    <property type="protein sequence ID" value="KTD73494.1"/>
    <property type="molecule type" value="Genomic_DNA"/>
</dbReference>
<dbReference type="InterPro" id="IPR029045">
    <property type="entry name" value="ClpP/crotonase-like_dom_sf"/>
</dbReference>
<dbReference type="SUPFAM" id="SSF52096">
    <property type="entry name" value="ClpP/crotonase"/>
    <property type="match status" value="1"/>
</dbReference>
<keyword evidence="5" id="KW-0812">Transmembrane</keyword>
<keyword evidence="4" id="KW-0720">Serine protease</keyword>
<dbReference type="CDD" id="cd07023">
    <property type="entry name" value="S49_Sppa_N_C"/>
    <property type="match status" value="1"/>
</dbReference>
<keyword evidence="5" id="KW-0472">Membrane</keyword>
<dbReference type="STRING" id="40335.Ltuc_1341"/>
<evidence type="ECO:0000256" key="5">
    <source>
        <dbReference type="SAM" id="Phobius"/>
    </source>
</evidence>
<dbReference type="GO" id="GO:0008236">
    <property type="term" value="F:serine-type peptidase activity"/>
    <property type="evidence" value="ECO:0007669"/>
    <property type="project" value="UniProtKB-KW"/>
</dbReference>
<dbReference type="Gene3D" id="6.20.330.10">
    <property type="match status" value="1"/>
</dbReference>
<dbReference type="Proteomes" id="UP000054693">
    <property type="component" value="Unassembled WGS sequence"/>
</dbReference>
<gene>
    <name evidence="7" type="primary">sppA</name>
    <name evidence="7" type="ORF">Ltuc_1341</name>
</gene>
<dbReference type="GO" id="GO:0006508">
    <property type="term" value="P:proteolysis"/>
    <property type="evidence" value="ECO:0007669"/>
    <property type="project" value="UniProtKB-KW"/>
</dbReference>
<evidence type="ECO:0000256" key="2">
    <source>
        <dbReference type="ARBA" id="ARBA00022670"/>
    </source>
</evidence>
<evidence type="ECO:0000256" key="3">
    <source>
        <dbReference type="ARBA" id="ARBA00022801"/>
    </source>
</evidence>
<protein>
    <submittedName>
        <fullName evidence="7">Signal peptide peptidase</fullName>
    </submittedName>
</protein>
<comment type="caution">
    <text evidence="7">The sequence shown here is derived from an EMBL/GenBank/DDBJ whole genome shotgun (WGS) entry which is preliminary data.</text>
</comment>